<comment type="caution">
    <text evidence="2">The sequence shown here is derived from an EMBL/GenBank/DDBJ whole genome shotgun (WGS) entry which is preliminary data.</text>
</comment>
<dbReference type="Proteomes" id="UP000253472">
    <property type="component" value="Unassembled WGS sequence"/>
</dbReference>
<evidence type="ECO:0000313" key="3">
    <source>
        <dbReference type="Proteomes" id="UP000253472"/>
    </source>
</evidence>
<dbReference type="OrthoDB" id="10477835at2759"/>
<protein>
    <submittedName>
        <fullName evidence="2">Uncharacterized protein</fullName>
    </submittedName>
</protein>
<feature type="compositionally biased region" description="Polar residues" evidence="1">
    <location>
        <begin position="1"/>
        <end position="11"/>
    </location>
</feature>
<feature type="compositionally biased region" description="Basic and acidic residues" evidence="1">
    <location>
        <begin position="15"/>
        <end position="29"/>
    </location>
</feature>
<proteinExistence type="predicted"/>
<reference evidence="2 3" key="1">
    <citation type="submission" date="2018-06" db="EMBL/GenBank/DDBJ databases">
        <title>Whole genome sequencing of Candida tropicalis (genome annotated by CSBL at Korea University).</title>
        <authorList>
            <person name="Ahn J."/>
        </authorList>
    </citation>
    <scope>NUCLEOTIDE SEQUENCE [LARGE SCALE GENOMIC DNA]</scope>
    <source>
        <strain evidence="2 3">ATCC 20962</strain>
    </source>
</reference>
<sequence length="60" mass="6816">MSSNLTGSTAVSEPEPVRKLGDSVLENRNEQPPTDQRFVRRRLTYPELRFGDPDLDEIGE</sequence>
<dbReference type="AlphaFoldDB" id="A0A367XQQ1"/>
<dbReference type="EMBL" id="QLNQ01000029">
    <property type="protein sequence ID" value="RCK55937.1"/>
    <property type="molecule type" value="Genomic_DNA"/>
</dbReference>
<evidence type="ECO:0000313" key="2">
    <source>
        <dbReference type="EMBL" id="RCK55937.1"/>
    </source>
</evidence>
<keyword evidence="3" id="KW-1185">Reference proteome</keyword>
<accession>A0A367XQQ1</accession>
<organism evidence="2 3">
    <name type="scientific">Candida viswanathii</name>
    <dbReference type="NCBI Taxonomy" id="5486"/>
    <lineage>
        <taxon>Eukaryota</taxon>
        <taxon>Fungi</taxon>
        <taxon>Dikarya</taxon>
        <taxon>Ascomycota</taxon>
        <taxon>Saccharomycotina</taxon>
        <taxon>Pichiomycetes</taxon>
        <taxon>Debaryomycetaceae</taxon>
        <taxon>Candida/Lodderomyces clade</taxon>
        <taxon>Candida</taxon>
    </lineage>
</organism>
<name>A0A367XQQ1_9ASCO</name>
<gene>
    <name evidence="2" type="ORF">Cantr_06019</name>
</gene>
<feature type="region of interest" description="Disordered" evidence="1">
    <location>
        <begin position="1"/>
        <end position="41"/>
    </location>
</feature>
<evidence type="ECO:0000256" key="1">
    <source>
        <dbReference type="SAM" id="MobiDB-lite"/>
    </source>
</evidence>